<keyword evidence="1" id="KW-0479">Metal-binding</keyword>
<evidence type="ECO:0000256" key="4">
    <source>
        <dbReference type="ARBA" id="ARBA00022833"/>
    </source>
</evidence>
<dbReference type="InterPro" id="IPR017907">
    <property type="entry name" value="Znf_RING_CS"/>
</dbReference>
<evidence type="ECO:0000256" key="1">
    <source>
        <dbReference type="ARBA" id="ARBA00022723"/>
    </source>
</evidence>
<dbReference type="GO" id="GO:0004842">
    <property type="term" value="F:ubiquitin-protein transferase activity"/>
    <property type="evidence" value="ECO:0007669"/>
    <property type="project" value="InterPro"/>
</dbReference>
<keyword evidence="8" id="KW-1185">Reference proteome</keyword>
<dbReference type="PROSITE" id="PS50089">
    <property type="entry name" value="ZF_RING_2"/>
    <property type="match status" value="1"/>
</dbReference>
<evidence type="ECO:0000259" key="6">
    <source>
        <dbReference type="PROSITE" id="PS50089"/>
    </source>
</evidence>
<dbReference type="GO" id="GO:0016567">
    <property type="term" value="P:protein ubiquitination"/>
    <property type="evidence" value="ECO:0007669"/>
    <property type="project" value="InterPro"/>
</dbReference>
<sequence length="327" mass="37030">MMLIHNAALADEIFALNAIYGDGTVTATFSNSDHTTISLRLFDLSYSFLLHIANTYPRSTPRVLGIDDLMQSTRVEARQNVMYFQACIVAAKHPDGVCFFDAIEQFDPIFTMQRAHYLNIEHGLDPEKEENEERLAMLRQLVDKAALGSPPPPSSATESNPSSDIVGCAVCMEPFFRIDTATLKCQHSYCHDCLADGIKFGFTERSELKCCGKSIPNHIVRDFAGFDEAWLKFYFAYLRERHSPNPIYCPYFKCNAFIPQVCMEGEKAKCPVCKKQLCVACKDKEHRVLPIVQPYGGKDGGLQSYGLYLWDPILLSLWQDKLPVWHF</sequence>
<feature type="domain" description="RING-type" evidence="6">
    <location>
        <begin position="168"/>
        <end position="210"/>
    </location>
</feature>
<dbReference type="SUPFAM" id="SSF57850">
    <property type="entry name" value="RING/U-box"/>
    <property type="match status" value="1"/>
</dbReference>
<gene>
    <name evidence="7" type="ORF">LTR84_009643</name>
</gene>
<dbReference type="InterPro" id="IPR002867">
    <property type="entry name" value="IBR_dom"/>
</dbReference>
<dbReference type="InterPro" id="IPR013083">
    <property type="entry name" value="Znf_RING/FYVE/PHD"/>
</dbReference>
<evidence type="ECO:0000313" key="8">
    <source>
        <dbReference type="Proteomes" id="UP001358417"/>
    </source>
</evidence>
<comment type="caution">
    <text evidence="7">The sequence shown here is derived from an EMBL/GenBank/DDBJ whole genome shotgun (WGS) entry which is preliminary data.</text>
</comment>
<dbReference type="PROSITE" id="PS00518">
    <property type="entry name" value="ZF_RING_1"/>
    <property type="match status" value="1"/>
</dbReference>
<evidence type="ECO:0000256" key="5">
    <source>
        <dbReference type="PROSITE-ProRule" id="PRU00175"/>
    </source>
</evidence>
<dbReference type="RefSeq" id="XP_064709581.1">
    <property type="nucleotide sequence ID" value="XM_064853182.1"/>
</dbReference>
<dbReference type="Proteomes" id="UP001358417">
    <property type="component" value="Unassembled WGS sequence"/>
</dbReference>
<evidence type="ECO:0000313" key="7">
    <source>
        <dbReference type="EMBL" id="KAK5059760.1"/>
    </source>
</evidence>
<evidence type="ECO:0000256" key="2">
    <source>
        <dbReference type="ARBA" id="ARBA00022771"/>
    </source>
</evidence>
<dbReference type="PANTHER" id="PTHR11685">
    <property type="entry name" value="RBR FAMILY RING FINGER AND IBR DOMAIN-CONTAINING"/>
    <property type="match status" value="1"/>
</dbReference>
<dbReference type="Gene3D" id="3.30.40.10">
    <property type="entry name" value="Zinc/RING finger domain, C3HC4 (zinc finger)"/>
    <property type="match status" value="1"/>
</dbReference>
<proteinExistence type="predicted"/>
<keyword evidence="3" id="KW-0833">Ubl conjugation pathway</keyword>
<dbReference type="Pfam" id="PF01485">
    <property type="entry name" value="IBR"/>
    <property type="match status" value="1"/>
</dbReference>
<dbReference type="AlphaFoldDB" id="A0AAV9NMI1"/>
<evidence type="ECO:0000256" key="3">
    <source>
        <dbReference type="ARBA" id="ARBA00022786"/>
    </source>
</evidence>
<keyword evidence="2 5" id="KW-0863">Zinc-finger</keyword>
<dbReference type="CDD" id="cd20335">
    <property type="entry name" value="BRcat_RBR"/>
    <property type="match status" value="1"/>
</dbReference>
<dbReference type="InterPro" id="IPR001841">
    <property type="entry name" value="Znf_RING"/>
</dbReference>
<reference evidence="7 8" key="1">
    <citation type="submission" date="2023-08" db="EMBL/GenBank/DDBJ databases">
        <title>Black Yeasts Isolated from many extreme environments.</title>
        <authorList>
            <person name="Coleine C."/>
            <person name="Stajich J.E."/>
            <person name="Selbmann L."/>
        </authorList>
    </citation>
    <scope>NUCLEOTIDE SEQUENCE [LARGE SCALE GENOMIC DNA]</scope>
    <source>
        <strain evidence="7 8">CCFEE 5792</strain>
    </source>
</reference>
<organism evidence="7 8">
    <name type="scientific">Exophiala bonariae</name>
    <dbReference type="NCBI Taxonomy" id="1690606"/>
    <lineage>
        <taxon>Eukaryota</taxon>
        <taxon>Fungi</taxon>
        <taxon>Dikarya</taxon>
        <taxon>Ascomycota</taxon>
        <taxon>Pezizomycotina</taxon>
        <taxon>Eurotiomycetes</taxon>
        <taxon>Chaetothyriomycetidae</taxon>
        <taxon>Chaetothyriales</taxon>
        <taxon>Herpotrichiellaceae</taxon>
        <taxon>Exophiala</taxon>
    </lineage>
</organism>
<accession>A0AAV9NMI1</accession>
<dbReference type="GO" id="GO:0008270">
    <property type="term" value="F:zinc ion binding"/>
    <property type="evidence" value="ECO:0007669"/>
    <property type="project" value="UniProtKB-KW"/>
</dbReference>
<dbReference type="GeneID" id="89977801"/>
<name>A0AAV9NMI1_9EURO</name>
<dbReference type="EMBL" id="JAVRRD010000004">
    <property type="protein sequence ID" value="KAK5059760.1"/>
    <property type="molecule type" value="Genomic_DNA"/>
</dbReference>
<keyword evidence="4" id="KW-0862">Zinc</keyword>
<dbReference type="InterPro" id="IPR031127">
    <property type="entry name" value="E3_UB_ligase_RBR"/>
</dbReference>
<protein>
    <recommendedName>
        <fullName evidence="6">RING-type domain-containing protein</fullName>
    </recommendedName>
</protein>